<evidence type="ECO:0000313" key="2">
    <source>
        <dbReference type="EMBL" id="RSH81926.1"/>
    </source>
</evidence>
<dbReference type="GeneID" id="39592666"/>
<reference evidence="2 3" key="1">
    <citation type="submission" date="2018-11" db="EMBL/GenBank/DDBJ databases">
        <title>Genome sequence of Apiotrichum porosum DSM 27194.</title>
        <authorList>
            <person name="Aliyu H."/>
            <person name="Gorte O."/>
            <person name="Ochsenreither K."/>
        </authorList>
    </citation>
    <scope>NUCLEOTIDE SEQUENCE [LARGE SCALE GENOMIC DNA]</scope>
    <source>
        <strain evidence="2 3">DSM 27194</strain>
    </source>
</reference>
<evidence type="ECO:0000256" key="1">
    <source>
        <dbReference type="SAM" id="MobiDB-lite"/>
    </source>
</evidence>
<feature type="region of interest" description="Disordered" evidence="1">
    <location>
        <begin position="152"/>
        <end position="192"/>
    </location>
</feature>
<dbReference type="Proteomes" id="UP000279236">
    <property type="component" value="Unassembled WGS sequence"/>
</dbReference>
<dbReference type="AlphaFoldDB" id="A0A427XST1"/>
<keyword evidence="3" id="KW-1185">Reference proteome</keyword>
<dbReference type="RefSeq" id="XP_028476381.1">
    <property type="nucleotide sequence ID" value="XM_028623448.1"/>
</dbReference>
<sequence>MPGYKRGRSDSPSAQTAPKKTLPAESVNGHADGQVNGHEQEQPATTTTKPVPACDPFIAMSPEDMVAQLTQADKVAFLQQSAQREATVRYAHLVREGGLLTRHHLEFLVKERGGAYTLPDTPHLLAEPVKTELDKWLDEVKAAIIKHLNKDLNKDNDNDMDEDEDDGEDEQKGGDEGGDNDHKGAAATAAATAATDVSLATAAAAAAATLVLAEDGGK</sequence>
<accession>A0A427XST1</accession>
<feature type="compositionally biased region" description="Acidic residues" evidence="1">
    <location>
        <begin position="158"/>
        <end position="169"/>
    </location>
</feature>
<organism evidence="2 3">
    <name type="scientific">Apiotrichum porosum</name>
    <dbReference type="NCBI Taxonomy" id="105984"/>
    <lineage>
        <taxon>Eukaryota</taxon>
        <taxon>Fungi</taxon>
        <taxon>Dikarya</taxon>
        <taxon>Basidiomycota</taxon>
        <taxon>Agaricomycotina</taxon>
        <taxon>Tremellomycetes</taxon>
        <taxon>Trichosporonales</taxon>
        <taxon>Trichosporonaceae</taxon>
        <taxon>Apiotrichum</taxon>
    </lineage>
</organism>
<feature type="region of interest" description="Disordered" evidence="1">
    <location>
        <begin position="1"/>
        <end position="52"/>
    </location>
</feature>
<dbReference type="EMBL" id="RSCE01000006">
    <property type="protein sequence ID" value="RSH81926.1"/>
    <property type="molecule type" value="Genomic_DNA"/>
</dbReference>
<evidence type="ECO:0000313" key="3">
    <source>
        <dbReference type="Proteomes" id="UP000279236"/>
    </source>
</evidence>
<protein>
    <submittedName>
        <fullName evidence="2">Uncharacterized protein</fullName>
    </submittedName>
</protein>
<name>A0A427XST1_9TREE</name>
<comment type="caution">
    <text evidence="2">The sequence shown here is derived from an EMBL/GenBank/DDBJ whole genome shotgun (WGS) entry which is preliminary data.</text>
</comment>
<gene>
    <name evidence="2" type="ORF">EHS24_008123</name>
</gene>
<proteinExistence type="predicted"/>
<feature type="compositionally biased region" description="Basic and acidic residues" evidence="1">
    <location>
        <begin position="170"/>
        <end position="184"/>
    </location>
</feature>